<name>A0A5A8CS02_CAFRO</name>
<dbReference type="GO" id="GO:0008941">
    <property type="term" value="F:nitric oxide dioxygenase NAD(P)H activity"/>
    <property type="evidence" value="ECO:0007669"/>
    <property type="project" value="TreeGrafter"/>
</dbReference>
<evidence type="ECO:0000313" key="7">
    <source>
        <dbReference type="EMBL" id="KAA0154930.1"/>
    </source>
</evidence>
<feature type="compositionally biased region" description="Low complexity" evidence="5">
    <location>
        <begin position="259"/>
        <end position="277"/>
    </location>
</feature>
<dbReference type="InterPro" id="IPR012292">
    <property type="entry name" value="Globin/Proto"/>
</dbReference>
<evidence type="ECO:0000256" key="3">
    <source>
        <dbReference type="ARBA" id="ARBA00023004"/>
    </source>
</evidence>
<feature type="domain" description="Globin" evidence="6">
    <location>
        <begin position="28"/>
        <end position="181"/>
    </location>
</feature>
<evidence type="ECO:0000259" key="6">
    <source>
        <dbReference type="PROSITE" id="PS01033"/>
    </source>
</evidence>
<dbReference type="GO" id="GO:0020037">
    <property type="term" value="F:heme binding"/>
    <property type="evidence" value="ECO:0007669"/>
    <property type="project" value="InterPro"/>
</dbReference>
<dbReference type="Pfam" id="PF00042">
    <property type="entry name" value="Globin"/>
    <property type="match status" value="1"/>
</dbReference>
<dbReference type="PROSITE" id="PS01033">
    <property type="entry name" value="GLOBIN"/>
    <property type="match status" value="1"/>
</dbReference>
<evidence type="ECO:0000256" key="1">
    <source>
        <dbReference type="ARBA" id="ARBA00022617"/>
    </source>
</evidence>
<evidence type="ECO:0000256" key="2">
    <source>
        <dbReference type="ARBA" id="ARBA00022723"/>
    </source>
</evidence>
<protein>
    <recommendedName>
        <fullName evidence="6">Globin domain-containing protein</fullName>
    </recommendedName>
</protein>
<dbReference type="GO" id="GO:0071500">
    <property type="term" value="P:cellular response to nitrosative stress"/>
    <property type="evidence" value="ECO:0007669"/>
    <property type="project" value="TreeGrafter"/>
</dbReference>
<dbReference type="GO" id="GO:0046210">
    <property type="term" value="P:nitric oxide catabolic process"/>
    <property type="evidence" value="ECO:0007669"/>
    <property type="project" value="TreeGrafter"/>
</dbReference>
<dbReference type="PANTHER" id="PTHR43396">
    <property type="entry name" value="FLAVOHEMOPROTEIN"/>
    <property type="match status" value="1"/>
</dbReference>
<dbReference type="SUPFAM" id="SSF46458">
    <property type="entry name" value="Globin-like"/>
    <property type="match status" value="1"/>
</dbReference>
<dbReference type="PANTHER" id="PTHR43396:SF3">
    <property type="entry name" value="FLAVOHEMOPROTEIN"/>
    <property type="match status" value="1"/>
</dbReference>
<comment type="caution">
    <text evidence="7">The sequence shown here is derived from an EMBL/GenBank/DDBJ whole genome shotgun (WGS) entry which is preliminary data.</text>
</comment>
<dbReference type="Gene3D" id="1.10.490.10">
    <property type="entry name" value="Globins"/>
    <property type="match status" value="1"/>
</dbReference>
<dbReference type="EMBL" id="VLTN01000009">
    <property type="protein sequence ID" value="KAA0154930.1"/>
    <property type="molecule type" value="Genomic_DNA"/>
</dbReference>
<organism evidence="7 8">
    <name type="scientific">Cafeteria roenbergensis</name>
    <name type="common">Marine flagellate</name>
    <dbReference type="NCBI Taxonomy" id="33653"/>
    <lineage>
        <taxon>Eukaryota</taxon>
        <taxon>Sar</taxon>
        <taxon>Stramenopiles</taxon>
        <taxon>Bigyra</taxon>
        <taxon>Opalozoa</taxon>
        <taxon>Bicosoecida</taxon>
        <taxon>Cafeteriaceae</taxon>
        <taxon>Cafeteria</taxon>
    </lineage>
</organism>
<keyword evidence="1 4" id="KW-0349">Heme</keyword>
<accession>A0A5A8CS02</accession>
<feature type="compositionally biased region" description="Polar residues" evidence="5">
    <location>
        <begin position="282"/>
        <end position="294"/>
    </location>
</feature>
<keyword evidence="3" id="KW-0408">Iron</keyword>
<sequence length="294" mass="31429">MGALCSSAGAGSVTLADAMPPFYVPNAVVDDRQLAIIRRTWHLIVDEADSEAGFADSRLAASRVVTFYDSFYTHLFEIEPSCKPLFRNSLKSQGRALVKMIQLAVSLLGTGNVEGLTAQLKQLSARHVTYGVHPYHYSPVGLCILHAFEKTIPEEEWDDEAKKAWINVYSLICQVMIPVAVEGWFAKAEIAPTQVLVSEPVGEFVPRRARSSDAKTVGSDREGTGSVRPVAVSDHAMRSRGSADTDARDDPEEVHEGRSSAAAAAGASSGSAAVAAAPTAQRPPSATRSQNSCT</sequence>
<comment type="similarity">
    <text evidence="4">Belongs to the globin family.</text>
</comment>
<reference evidence="7 8" key="1">
    <citation type="submission" date="2019-07" db="EMBL/GenBank/DDBJ databases">
        <title>Genomes of Cafeteria roenbergensis.</title>
        <authorList>
            <person name="Fischer M.G."/>
            <person name="Hackl T."/>
            <person name="Roman M."/>
        </authorList>
    </citation>
    <scope>NUCLEOTIDE SEQUENCE [LARGE SCALE GENOMIC DNA]</scope>
    <source>
        <strain evidence="7 8">BVI</strain>
    </source>
</reference>
<keyword evidence="4" id="KW-0813">Transport</keyword>
<evidence type="ECO:0000313" key="8">
    <source>
        <dbReference type="Proteomes" id="UP000323011"/>
    </source>
</evidence>
<gene>
    <name evidence="7" type="ORF">FNF29_02074</name>
</gene>
<dbReference type="AlphaFoldDB" id="A0A5A8CS02"/>
<dbReference type="GO" id="GO:0046872">
    <property type="term" value="F:metal ion binding"/>
    <property type="evidence" value="ECO:0007669"/>
    <property type="project" value="UniProtKB-KW"/>
</dbReference>
<dbReference type="InterPro" id="IPR000971">
    <property type="entry name" value="Globin"/>
</dbReference>
<feature type="compositionally biased region" description="Basic and acidic residues" evidence="5">
    <location>
        <begin position="210"/>
        <end position="223"/>
    </location>
</feature>
<dbReference type="GO" id="GO:0071949">
    <property type="term" value="F:FAD binding"/>
    <property type="evidence" value="ECO:0007669"/>
    <property type="project" value="TreeGrafter"/>
</dbReference>
<feature type="compositionally biased region" description="Basic and acidic residues" evidence="5">
    <location>
        <begin position="235"/>
        <end position="258"/>
    </location>
</feature>
<feature type="region of interest" description="Disordered" evidence="5">
    <location>
        <begin position="208"/>
        <end position="294"/>
    </location>
</feature>
<dbReference type="Proteomes" id="UP000323011">
    <property type="component" value="Unassembled WGS sequence"/>
</dbReference>
<proteinExistence type="inferred from homology"/>
<keyword evidence="8" id="KW-1185">Reference proteome</keyword>
<keyword evidence="4" id="KW-0561">Oxygen transport</keyword>
<evidence type="ECO:0000256" key="5">
    <source>
        <dbReference type="SAM" id="MobiDB-lite"/>
    </source>
</evidence>
<dbReference type="GO" id="GO:0019825">
    <property type="term" value="F:oxygen binding"/>
    <property type="evidence" value="ECO:0007669"/>
    <property type="project" value="InterPro"/>
</dbReference>
<evidence type="ECO:0000256" key="4">
    <source>
        <dbReference type="RuleBase" id="RU000356"/>
    </source>
</evidence>
<keyword evidence="2" id="KW-0479">Metal-binding</keyword>
<dbReference type="GO" id="GO:0005344">
    <property type="term" value="F:oxygen carrier activity"/>
    <property type="evidence" value="ECO:0007669"/>
    <property type="project" value="UniProtKB-KW"/>
</dbReference>
<dbReference type="InterPro" id="IPR009050">
    <property type="entry name" value="Globin-like_sf"/>
</dbReference>